<dbReference type="GO" id="GO:0009116">
    <property type="term" value="P:nucleoside metabolic process"/>
    <property type="evidence" value="ECO:0007669"/>
    <property type="project" value="InterPro"/>
</dbReference>
<dbReference type="SUPFAM" id="SSF53167">
    <property type="entry name" value="Purine and uridine phosphorylases"/>
    <property type="match status" value="1"/>
</dbReference>
<dbReference type="Gene3D" id="3.40.50.1580">
    <property type="entry name" value="Nucleoside phosphorylase domain"/>
    <property type="match status" value="1"/>
</dbReference>
<evidence type="ECO:0000313" key="1">
    <source>
        <dbReference type="EMBL" id="KAE8318388.1"/>
    </source>
</evidence>
<name>A0A5N6WCZ2_9EURO</name>
<dbReference type="EMBL" id="ML738297">
    <property type="protein sequence ID" value="KAE8318388.1"/>
    <property type="molecule type" value="Genomic_DNA"/>
</dbReference>
<evidence type="ECO:0008006" key="3">
    <source>
        <dbReference type="Google" id="ProtNLM"/>
    </source>
</evidence>
<dbReference type="Proteomes" id="UP000325433">
    <property type="component" value="Unassembled WGS sequence"/>
</dbReference>
<keyword evidence="2" id="KW-1185">Reference proteome</keyword>
<proteinExistence type="predicted"/>
<gene>
    <name evidence="1" type="ORF">BDV41DRAFT_571861</name>
</gene>
<dbReference type="AlphaFoldDB" id="A0A5N6WCZ2"/>
<dbReference type="PANTHER" id="PTHR46082">
    <property type="entry name" value="ATP/GTP-BINDING PROTEIN-RELATED"/>
    <property type="match status" value="1"/>
</dbReference>
<dbReference type="GO" id="GO:0003824">
    <property type="term" value="F:catalytic activity"/>
    <property type="evidence" value="ECO:0007669"/>
    <property type="project" value="InterPro"/>
</dbReference>
<dbReference type="PANTHER" id="PTHR46082:SF11">
    <property type="entry name" value="AAA+ ATPASE DOMAIN-CONTAINING PROTEIN-RELATED"/>
    <property type="match status" value="1"/>
</dbReference>
<evidence type="ECO:0000313" key="2">
    <source>
        <dbReference type="Proteomes" id="UP000325433"/>
    </source>
</evidence>
<accession>A0A5N6WCZ2</accession>
<reference evidence="2" key="1">
    <citation type="submission" date="2019-04" db="EMBL/GenBank/DDBJ databases">
        <title>Friends and foes A comparative genomics studyof 23 Aspergillus species from section Flavi.</title>
        <authorList>
            <consortium name="DOE Joint Genome Institute"/>
            <person name="Kjaerbolling I."/>
            <person name="Vesth T."/>
            <person name="Frisvad J.C."/>
            <person name="Nybo J.L."/>
            <person name="Theobald S."/>
            <person name="Kildgaard S."/>
            <person name="Isbrandt T."/>
            <person name="Kuo A."/>
            <person name="Sato A."/>
            <person name="Lyhne E.K."/>
            <person name="Kogle M.E."/>
            <person name="Wiebenga A."/>
            <person name="Kun R.S."/>
            <person name="Lubbers R.J."/>
            <person name="Makela M.R."/>
            <person name="Barry K."/>
            <person name="Chovatia M."/>
            <person name="Clum A."/>
            <person name="Daum C."/>
            <person name="Haridas S."/>
            <person name="He G."/>
            <person name="LaButti K."/>
            <person name="Lipzen A."/>
            <person name="Mondo S."/>
            <person name="Riley R."/>
            <person name="Salamov A."/>
            <person name="Simmons B.A."/>
            <person name="Magnuson J.K."/>
            <person name="Henrissat B."/>
            <person name="Mortensen U.H."/>
            <person name="Larsen T.O."/>
            <person name="Devries R.P."/>
            <person name="Grigoriev I.V."/>
            <person name="Machida M."/>
            <person name="Baker S.E."/>
            <person name="Andersen M.R."/>
        </authorList>
    </citation>
    <scope>NUCLEOTIDE SEQUENCE [LARGE SCALE GENOMIC DNA]</scope>
    <source>
        <strain evidence="2">CBS 130015</strain>
    </source>
</reference>
<organism evidence="1 2">
    <name type="scientific">Aspergillus transmontanensis</name>
    <dbReference type="NCBI Taxonomy" id="1034304"/>
    <lineage>
        <taxon>Eukaryota</taxon>
        <taxon>Fungi</taxon>
        <taxon>Dikarya</taxon>
        <taxon>Ascomycota</taxon>
        <taxon>Pezizomycotina</taxon>
        <taxon>Eurotiomycetes</taxon>
        <taxon>Eurotiomycetidae</taxon>
        <taxon>Eurotiales</taxon>
        <taxon>Aspergillaceae</taxon>
        <taxon>Aspergillus</taxon>
        <taxon>Aspergillus subgen. Circumdati</taxon>
    </lineage>
</organism>
<protein>
    <recommendedName>
        <fullName evidence="3">Nucleoside phosphorylase domain-containing protein</fullName>
    </recommendedName>
</protein>
<dbReference type="InterPro" id="IPR035994">
    <property type="entry name" value="Nucleoside_phosphorylase_sf"/>
</dbReference>
<sequence length="103" mass="11284">MIPAAVIRGISDFANSSKNDCWQPYAAMTAAAYAKEVLTKLPSGARGSCPGPRSAPYTNQDARLAQVLPERWTFVERETELSYLDEELGLRAQQPLQKSIVAV</sequence>
<dbReference type="InterPro" id="IPR053137">
    <property type="entry name" value="NLR-like"/>
</dbReference>